<proteinExistence type="predicted"/>
<gene>
    <name evidence="1" type="ORF">Tci_867898</name>
</gene>
<dbReference type="EMBL" id="BKCJ011157325">
    <property type="protein sequence ID" value="GFC95928.1"/>
    <property type="molecule type" value="Genomic_DNA"/>
</dbReference>
<feature type="non-terminal residue" evidence="1">
    <location>
        <position position="126"/>
    </location>
</feature>
<name>A0A699SFM3_TANCI</name>
<sequence length="126" mass="13729">MADDEVSTNMALMDFSDSEIKIDNFENASKSLDKLIGSQITNDSKTGLGFTSYNVVAPPPTGLFAPPTTDLSSSGLEEFKQPEFESYEAKASKSVCIDTSNIIKKASDAPIIEDWVSDFDEDESEE</sequence>
<accession>A0A699SFM3</accession>
<organism evidence="1">
    <name type="scientific">Tanacetum cinerariifolium</name>
    <name type="common">Dalmatian daisy</name>
    <name type="synonym">Chrysanthemum cinerariifolium</name>
    <dbReference type="NCBI Taxonomy" id="118510"/>
    <lineage>
        <taxon>Eukaryota</taxon>
        <taxon>Viridiplantae</taxon>
        <taxon>Streptophyta</taxon>
        <taxon>Embryophyta</taxon>
        <taxon>Tracheophyta</taxon>
        <taxon>Spermatophyta</taxon>
        <taxon>Magnoliopsida</taxon>
        <taxon>eudicotyledons</taxon>
        <taxon>Gunneridae</taxon>
        <taxon>Pentapetalae</taxon>
        <taxon>asterids</taxon>
        <taxon>campanulids</taxon>
        <taxon>Asterales</taxon>
        <taxon>Asteraceae</taxon>
        <taxon>Asteroideae</taxon>
        <taxon>Anthemideae</taxon>
        <taxon>Anthemidinae</taxon>
        <taxon>Tanacetum</taxon>
    </lineage>
</organism>
<protein>
    <submittedName>
        <fullName evidence="1">Uncharacterized protein</fullName>
    </submittedName>
</protein>
<reference evidence="1" key="1">
    <citation type="journal article" date="2019" name="Sci. Rep.">
        <title>Draft genome of Tanacetum cinerariifolium, the natural source of mosquito coil.</title>
        <authorList>
            <person name="Yamashiro T."/>
            <person name="Shiraishi A."/>
            <person name="Satake H."/>
            <person name="Nakayama K."/>
        </authorList>
    </citation>
    <scope>NUCLEOTIDE SEQUENCE</scope>
</reference>
<dbReference type="AlphaFoldDB" id="A0A699SFM3"/>
<comment type="caution">
    <text evidence="1">The sequence shown here is derived from an EMBL/GenBank/DDBJ whole genome shotgun (WGS) entry which is preliminary data.</text>
</comment>
<evidence type="ECO:0000313" key="1">
    <source>
        <dbReference type="EMBL" id="GFC95928.1"/>
    </source>
</evidence>